<accession>A0AAU2A6C2</accession>
<reference evidence="2" key="1">
    <citation type="submission" date="2022-10" db="EMBL/GenBank/DDBJ databases">
        <title>The complete genomes of actinobacterial strains from the NBC collection.</title>
        <authorList>
            <person name="Joergensen T.S."/>
            <person name="Alvarez Arevalo M."/>
            <person name="Sterndorff E.B."/>
            <person name="Faurdal D."/>
            <person name="Vuksanovic O."/>
            <person name="Mourched A.-S."/>
            <person name="Charusanti P."/>
            <person name="Shaw S."/>
            <person name="Blin K."/>
            <person name="Weber T."/>
        </authorList>
    </citation>
    <scope>NUCLEOTIDE SEQUENCE</scope>
    <source>
        <strain evidence="2">NBC_00093</strain>
    </source>
</reference>
<dbReference type="PANTHER" id="PTHR42060:SF1">
    <property type="entry name" value="NHL REPEAT-CONTAINING PROTEIN"/>
    <property type="match status" value="1"/>
</dbReference>
<gene>
    <name evidence="2" type="ORF">OHA22_28160</name>
</gene>
<sequence>MNHRGTHLQKRFGLAAAVAVTSAVLVSAATVSPYATAASAASAATGQARSKPVVTHVRTVASFDFAVGDAPENVTLNPDGSLTVSMLGGSAGRRPALVRVDASGHHREVLVAGQPGDMITGNTRGHDGSVYYNVSSADAARSGVWKLPLGGSPRRIAALPAGELPNGLAIDPAGRTLYLAESFKGAVWTVPVSGGTATPWLTDASLTPDQAAPLPLGANGLRFHNGAVWVSNFSKGTLLRVPVTATGSAGRVHVVADSVVGIDDFNFLSGRSDVVFAALNSLDEIAVIYPNGTKRTVLTRADGLASPTATVVRGQRLYITDGGFAESRDAKLQQGKINFSALFGDGGGDGATA</sequence>
<dbReference type="AlphaFoldDB" id="A0AAU2A6C2"/>
<dbReference type="SUPFAM" id="SSF63829">
    <property type="entry name" value="Calcium-dependent phosphotriesterase"/>
    <property type="match status" value="1"/>
</dbReference>
<feature type="chain" id="PRO_5043468595" description="SMP-30/Gluconolactonase/LRE-like region domain-containing protein" evidence="1">
    <location>
        <begin position="38"/>
        <end position="353"/>
    </location>
</feature>
<dbReference type="InterPro" id="IPR011042">
    <property type="entry name" value="6-blade_b-propeller_TolB-like"/>
</dbReference>
<evidence type="ECO:0008006" key="3">
    <source>
        <dbReference type="Google" id="ProtNLM"/>
    </source>
</evidence>
<name>A0AAU2A6C2_9ACTN</name>
<dbReference type="EMBL" id="CP108222">
    <property type="protein sequence ID" value="WTT19126.1"/>
    <property type="molecule type" value="Genomic_DNA"/>
</dbReference>
<dbReference type="InterPro" id="IPR052998">
    <property type="entry name" value="Hetero-Diels-Alderase-like"/>
</dbReference>
<proteinExistence type="predicted"/>
<feature type="signal peptide" evidence="1">
    <location>
        <begin position="1"/>
        <end position="37"/>
    </location>
</feature>
<evidence type="ECO:0000256" key="1">
    <source>
        <dbReference type="SAM" id="SignalP"/>
    </source>
</evidence>
<organism evidence="2">
    <name type="scientific">Streptomyces sp. NBC_00093</name>
    <dbReference type="NCBI Taxonomy" id="2975649"/>
    <lineage>
        <taxon>Bacteria</taxon>
        <taxon>Bacillati</taxon>
        <taxon>Actinomycetota</taxon>
        <taxon>Actinomycetes</taxon>
        <taxon>Kitasatosporales</taxon>
        <taxon>Streptomycetaceae</taxon>
        <taxon>Streptomyces</taxon>
    </lineage>
</organism>
<evidence type="ECO:0000313" key="2">
    <source>
        <dbReference type="EMBL" id="WTT19126.1"/>
    </source>
</evidence>
<dbReference type="PANTHER" id="PTHR42060">
    <property type="entry name" value="NHL REPEAT-CONTAINING PROTEIN-RELATED"/>
    <property type="match status" value="1"/>
</dbReference>
<dbReference type="Gene3D" id="2.120.10.30">
    <property type="entry name" value="TolB, C-terminal domain"/>
    <property type="match status" value="1"/>
</dbReference>
<protein>
    <recommendedName>
        <fullName evidence="3">SMP-30/Gluconolactonase/LRE-like region domain-containing protein</fullName>
    </recommendedName>
</protein>
<keyword evidence="1" id="KW-0732">Signal</keyword>